<comment type="similarity">
    <text evidence="1">Belongs to the bacterial ribosomal protein bS1 family.</text>
</comment>
<dbReference type="PRINTS" id="PR00681">
    <property type="entry name" value="RIBOSOMALS1"/>
</dbReference>
<evidence type="ECO:0000256" key="8">
    <source>
        <dbReference type="SAM" id="MobiDB-lite"/>
    </source>
</evidence>
<feature type="compositionally biased region" description="Basic and acidic residues" evidence="8">
    <location>
        <begin position="1"/>
        <end position="12"/>
    </location>
</feature>
<dbReference type="RefSeq" id="WP_003002268.1">
    <property type="nucleotide sequence ID" value="NZ_GG668637.1"/>
</dbReference>
<keyword evidence="4 10" id="KW-0689">Ribosomal protein</keyword>
<dbReference type="NCBIfam" id="NF004952">
    <property type="entry name" value="PRK06299.1-2"/>
    <property type="match status" value="1"/>
</dbReference>
<dbReference type="SUPFAM" id="SSF50249">
    <property type="entry name" value="Nucleic acid-binding proteins"/>
    <property type="match status" value="6"/>
</dbReference>
<protein>
    <recommendedName>
        <fullName evidence="6">Small ribosomal subunit protein bS1</fullName>
    </recommendedName>
    <alternativeName>
        <fullName evidence="7">30S ribosomal protein S1</fullName>
    </alternativeName>
</protein>
<proteinExistence type="inferred from homology"/>
<dbReference type="EMBL" id="ACHB01000061">
    <property type="protein sequence ID" value="EEI91855.1"/>
    <property type="molecule type" value="Genomic_DNA"/>
</dbReference>
<evidence type="ECO:0000256" key="3">
    <source>
        <dbReference type="ARBA" id="ARBA00022884"/>
    </source>
</evidence>
<dbReference type="AlphaFoldDB" id="C2FZ13"/>
<feature type="domain" description="S1 motif" evidence="9">
    <location>
        <begin position="171"/>
        <end position="237"/>
    </location>
</feature>
<dbReference type="Pfam" id="PF00575">
    <property type="entry name" value="S1"/>
    <property type="match status" value="6"/>
</dbReference>
<dbReference type="CDD" id="cd05688">
    <property type="entry name" value="S1_RPS1_repeat_ec3"/>
    <property type="match status" value="1"/>
</dbReference>
<reference evidence="10 11" key="1">
    <citation type="submission" date="2009-01" db="EMBL/GenBank/DDBJ databases">
        <authorList>
            <person name="Qin X."/>
            <person name="Bachman B."/>
            <person name="Battles P."/>
            <person name="Bell A."/>
            <person name="Bess C."/>
            <person name="Bickham C."/>
            <person name="Chaboub L."/>
            <person name="Chen D."/>
            <person name="Coyle M."/>
            <person name="Deiros D.R."/>
            <person name="Dinh H."/>
            <person name="Forbes L."/>
            <person name="Fowler G."/>
            <person name="Francisco L."/>
            <person name="Fu Q."/>
            <person name="Gubbala S."/>
            <person name="Hale W."/>
            <person name="Han Y."/>
            <person name="Hemphill L."/>
            <person name="Highlander S.K."/>
            <person name="Hirani K."/>
            <person name="Hogues M."/>
            <person name="Jackson L."/>
            <person name="Jakkamsetti A."/>
            <person name="Javaid M."/>
            <person name="Jiang H."/>
            <person name="Korchina V."/>
            <person name="Kovar C."/>
            <person name="Lara F."/>
            <person name="Lee S."/>
            <person name="Mata R."/>
            <person name="Mathew T."/>
            <person name="Moen C."/>
            <person name="Morales K."/>
            <person name="Munidasa M."/>
            <person name="Nazareth L."/>
            <person name="Ngo R."/>
            <person name="Nguyen L."/>
            <person name="Okwuonu G."/>
            <person name="Ongeri F."/>
            <person name="Patil S."/>
            <person name="Petrosino J."/>
            <person name="Pham C."/>
            <person name="Pham P."/>
            <person name="Pu L.-L."/>
            <person name="Puazo M."/>
            <person name="Raj R."/>
            <person name="Reid J."/>
            <person name="Rouhana J."/>
            <person name="Saada N."/>
            <person name="Shang Y."/>
            <person name="Simmons D."/>
            <person name="Thornton R."/>
            <person name="Warren J."/>
            <person name="Weissenberger G."/>
            <person name="Zhang J."/>
            <person name="Zhang L."/>
            <person name="Zhou C."/>
            <person name="Zhu D."/>
            <person name="Muzny D."/>
            <person name="Worley K."/>
            <person name="Gibbs R."/>
        </authorList>
    </citation>
    <scope>NUCLEOTIDE SEQUENCE [LARGE SCALE GENOMIC DNA]</scope>
    <source>
        <strain evidence="10 11">ATCC 33300</strain>
    </source>
</reference>
<evidence type="ECO:0000256" key="6">
    <source>
        <dbReference type="ARBA" id="ARBA00035293"/>
    </source>
</evidence>
<feature type="domain" description="S1 motif" evidence="9">
    <location>
        <begin position="343"/>
        <end position="413"/>
    </location>
</feature>
<dbReference type="InterPro" id="IPR035104">
    <property type="entry name" value="Ribosomal_protein_S1-like"/>
</dbReference>
<dbReference type="GO" id="GO:0006412">
    <property type="term" value="P:translation"/>
    <property type="evidence" value="ECO:0007669"/>
    <property type="project" value="TreeGrafter"/>
</dbReference>
<dbReference type="SMART" id="SM00316">
    <property type="entry name" value="S1"/>
    <property type="match status" value="6"/>
</dbReference>
<evidence type="ECO:0000259" key="9">
    <source>
        <dbReference type="PROSITE" id="PS50126"/>
    </source>
</evidence>
<gene>
    <name evidence="10" type="ORF">HMPREF0765_2569</name>
</gene>
<evidence type="ECO:0000256" key="1">
    <source>
        <dbReference type="ARBA" id="ARBA00006767"/>
    </source>
</evidence>
<dbReference type="GO" id="GO:0022627">
    <property type="term" value="C:cytosolic small ribosomal subunit"/>
    <property type="evidence" value="ECO:0007669"/>
    <property type="project" value="TreeGrafter"/>
</dbReference>
<dbReference type="GO" id="GO:0003729">
    <property type="term" value="F:mRNA binding"/>
    <property type="evidence" value="ECO:0007669"/>
    <property type="project" value="TreeGrafter"/>
</dbReference>
<dbReference type="CDD" id="cd05687">
    <property type="entry name" value="S1_RPS1_repeat_ec1_hs1"/>
    <property type="match status" value="1"/>
</dbReference>
<organism evidence="10 11">
    <name type="scientific">Sphingobacterium spiritivorum ATCC 33300</name>
    <dbReference type="NCBI Taxonomy" id="525372"/>
    <lineage>
        <taxon>Bacteria</taxon>
        <taxon>Pseudomonadati</taxon>
        <taxon>Bacteroidota</taxon>
        <taxon>Sphingobacteriia</taxon>
        <taxon>Sphingobacteriales</taxon>
        <taxon>Sphingobacteriaceae</taxon>
        <taxon>Sphingobacterium</taxon>
    </lineage>
</organism>
<dbReference type="InterPro" id="IPR003029">
    <property type="entry name" value="S1_domain"/>
</dbReference>
<dbReference type="Gene3D" id="2.40.50.140">
    <property type="entry name" value="Nucleic acid-binding proteins"/>
    <property type="match status" value="6"/>
</dbReference>
<comment type="caution">
    <text evidence="10">The sequence shown here is derived from an EMBL/GenBank/DDBJ whole genome shotgun (WGS) entry which is preliminary data.</text>
</comment>
<name>C2FZ13_SPHSI</name>
<feature type="domain" description="S1 motif" evidence="9">
    <location>
        <begin position="517"/>
        <end position="582"/>
    </location>
</feature>
<dbReference type="FunFam" id="2.40.50.140:FF:000051">
    <property type="entry name" value="RNA-binding transcriptional accessory protein"/>
    <property type="match status" value="1"/>
</dbReference>
<evidence type="ECO:0000256" key="2">
    <source>
        <dbReference type="ARBA" id="ARBA00022737"/>
    </source>
</evidence>
<dbReference type="HOGENOM" id="CLU_015805_2_0_10"/>
<evidence type="ECO:0000313" key="11">
    <source>
        <dbReference type="Proteomes" id="UP000006241"/>
    </source>
</evidence>
<keyword evidence="5" id="KW-0687">Ribonucleoprotein</keyword>
<feature type="region of interest" description="Disordered" evidence="8">
    <location>
        <begin position="1"/>
        <end position="29"/>
    </location>
</feature>
<dbReference type="FunFam" id="2.40.50.140:FF:000110">
    <property type="entry name" value="30S ribosomal protein S1"/>
    <property type="match status" value="1"/>
</dbReference>
<dbReference type="PROSITE" id="PS50126">
    <property type="entry name" value="S1"/>
    <property type="match status" value="6"/>
</dbReference>
<dbReference type="Proteomes" id="UP000006241">
    <property type="component" value="Unassembled WGS sequence"/>
</dbReference>
<feature type="domain" description="S1 motif" evidence="9">
    <location>
        <begin position="90"/>
        <end position="153"/>
    </location>
</feature>
<feature type="domain" description="S1 motif" evidence="9">
    <location>
        <begin position="430"/>
        <end position="500"/>
    </location>
</feature>
<dbReference type="InterPro" id="IPR050437">
    <property type="entry name" value="Ribos_protein_bS1-like"/>
</dbReference>
<dbReference type="PANTHER" id="PTHR10724">
    <property type="entry name" value="30S RIBOSOMAL PROTEIN S1"/>
    <property type="match status" value="1"/>
</dbReference>
<dbReference type="PANTHER" id="PTHR10724:SF7">
    <property type="entry name" value="SMALL RIBOSOMAL SUBUNIT PROTEIN BS1C"/>
    <property type="match status" value="1"/>
</dbReference>
<accession>C2FZ13</accession>
<keyword evidence="2" id="KW-0677">Repeat</keyword>
<dbReference type="CDD" id="cd04465">
    <property type="entry name" value="S1_RPS1_repeat_ec2_hs2"/>
    <property type="match status" value="1"/>
</dbReference>
<dbReference type="InterPro" id="IPR012340">
    <property type="entry name" value="NA-bd_OB-fold"/>
</dbReference>
<evidence type="ECO:0000256" key="4">
    <source>
        <dbReference type="ARBA" id="ARBA00022980"/>
    </source>
</evidence>
<evidence type="ECO:0000256" key="7">
    <source>
        <dbReference type="ARBA" id="ARBA00035517"/>
    </source>
</evidence>
<dbReference type="FunFam" id="2.40.50.140:FF:000011">
    <property type="entry name" value="30S ribosomal protein S1"/>
    <property type="match status" value="1"/>
</dbReference>
<keyword evidence="3" id="KW-0694">RNA-binding</keyword>
<sequence>MAKKQEAEKELAAKNAELQGADTKVVKDTEKIESEADSKLIDEIKSNAWSTPEGEFDWDLDEKKFGSYSEAERSKLEEQYAGTFNQINQGEIIEGVVVSVNNKDVVLNVGFKSDGLVSLSEFRDLPDLKVGDKVDVFVESQEDANGQLVLSRKRAKTQKSWEAINEALENDAIIDGFVKSRTKGGLIVDIKGVEAFLPGSQIDIKPIRDYDIYVGKTMEFKVVKINHEFKNVVVSHKVLIEDDLENQKSEIVAKLEKGQVLEGTVKNITDFGVFIDLGGVDGLLHITDISWGRIEHPKEVLALDQTINVVVLDFDDEKKRIALGLKQLSEHPWESLDKDLVIGSKVKGKIVTVADYGAFLEIIPGVEGLIHVSEMSWSQNLRSPQEFLKVGDEIEAEILTLDREERKMSLGIKQLTPDPWKNITERYPVGSQQQAVVKNMTNFGVFVELEEGIDGLIHISDLSWSKKINHPNEFTKVGETLDVVVLELDEENRKLSLGHKQLEENPWDTFETIFTIDSIHEGTVLKVGDKGDIVALQYGVEGFCPSKHSVKEDGSSLKVDEVAQFKIIEFNKENKRLVISHSRIWEDERAEARVEEFNARKKEAKAATSAVKKVKDSVEKSTLGDLDVLAQLKEQMEGDEKKSK</sequence>
<evidence type="ECO:0000313" key="10">
    <source>
        <dbReference type="EMBL" id="EEI91855.1"/>
    </source>
</evidence>
<evidence type="ECO:0000256" key="5">
    <source>
        <dbReference type="ARBA" id="ARBA00023274"/>
    </source>
</evidence>
<feature type="domain" description="S1 motif" evidence="9">
    <location>
        <begin position="258"/>
        <end position="326"/>
    </location>
</feature>
<dbReference type="GeneID" id="95429674"/>
<dbReference type="NCBIfam" id="NF004953">
    <property type="entry name" value="PRK06299.1-3"/>
    <property type="match status" value="1"/>
</dbReference>
<dbReference type="GO" id="GO:0003735">
    <property type="term" value="F:structural constituent of ribosome"/>
    <property type="evidence" value="ECO:0007669"/>
    <property type="project" value="TreeGrafter"/>
</dbReference>